<dbReference type="EMBL" id="JACHKT010000017">
    <property type="protein sequence ID" value="MBB6003840.1"/>
    <property type="molecule type" value="Genomic_DNA"/>
</dbReference>
<keyword evidence="2" id="KW-0472">Membrane</keyword>
<keyword evidence="2" id="KW-0812">Transmembrane</keyword>
<keyword evidence="2" id="KW-1133">Transmembrane helix</keyword>
<keyword evidence="4" id="KW-1185">Reference proteome</keyword>
<feature type="compositionally biased region" description="Polar residues" evidence="1">
    <location>
        <begin position="35"/>
        <end position="46"/>
    </location>
</feature>
<gene>
    <name evidence="3" type="ORF">HNP25_002499</name>
</gene>
<organism evidence="3 4">
    <name type="scientific">Arcicella rosea</name>
    <dbReference type="NCBI Taxonomy" id="502909"/>
    <lineage>
        <taxon>Bacteria</taxon>
        <taxon>Pseudomonadati</taxon>
        <taxon>Bacteroidota</taxon>
        <taxon>Cytophagia</taxon>
        <taxon>Cytophagales</taxon>
        <taxon>Flectobacillaceae</taxon>
        <taxon>Arcicella</taxon>
    </lineage>
</organism>
<dbReference type="AlphaFoldDB" id="A0A841EU73"/>
<sequence length="595" mass="67190">MKNKLISILVKIVLPIVVVYYLVRYLFANKKEVSSDGNANVATGNISKEEDSSNANNNKQITLPILFDDVATPFKLPSFRNLARTLAPQTGNLDIAHFGTVNARYYEDETGYPRPVWGVYWDLEQYPFGAKKPWECGFSGSTNLDTANDGVEYINTPEQALTYPTFTSAIPFQYRTHSQYGAGAVEPWLTGSDEEMFELGRGIGQSNQFGGGDNILDLTKRQIIVADIESGAENGSRKHRLFSFGVLSRTFGYFSSMYSGLFLELGYTEDQATHQKKYYNYPDSNGNYSDLVNINEDWRPETTTTLASKDLIGLRLTDYKRAIPCNEQSFYFEEVAPQGSQYVLNEAGDYILVNKFGPNKTVRHPMSLLVTALQWQSYYCYYKLGKHRNMFMPKMVCDRGNLGKNQFSRSSTGALIADTLASHTNQNVGRKYAFQFMIALFMNDVDGWMWDRAVELNLGGIDTYGGATAAVEMLESVGAIEHYRSLVPEFWFTEYSLDNGVTWKKSYAIDWDSSTTDVLGVLIKKSGSKVLLTAFRPEGVEPLSFIARTQVGYRMKYFSVGINDWESVQYADKDKDLDEIPNANKSIYCQMFDVE</sequence>
<evidence type="ECO:0000256" key="2">
    <source>
        <dbReference type="SAM" id="Phobius"/>
    </source>
</evidence>
<comment type="caution">
    <text evidence="3">The sequence shown here is derived from an EMBL/GenBank/DDBJ whole genome shotgun (WGS) entry which is preliminary data.</text>
</comment>
<name>A0A841EU73_9BACT</name>
<reference evidence="3 4" key="1">
    <citation type="submission" date="2020-08" db="EMBL/GenBank/DDBJ databases">
        <title>Functional genomics of gut bacteria from endangered species of beetles.</title>
        <authorList>
            <person name="Carlos-Shanley C."/>
        </authorList>
    </citation>
    <scope>NUCLEOTIDE SEQUENCE [LARGE SCALE GENOMIC DNA]</scope>
    <source>
        <strain evidence="3 4">S00070</strain>
    </source>
</reference>
<dbReference type="RefSeq" id="WP_184134496.1">
    <property type="nucleotide sequence ID" value="NZ_JACHKT010000017.1"/>
</dbReference>
<dbReference type="Proteomes" id="UP000524404">
    <property type="component" value="Unassembled WGS sequence"/>
</dbReference>
<evidence type="ECO:0000313" key="3">
    <source>
        <dbReference type="EMBL" id="MBB6003840.1"/>
    </source>
</evidence>
<feature type="region of interest" description="Disordered" evidence="1">
    <location>
        <begin position="35"/>
        <end position="55"/>
    </location>
</feature>
<proteinExistence type="predicted"/>
<evidence type="ECO:0000313" key="4">
    <source>
        <dbReference type="Proteomes" id="UP000524404"/>
    </source>
</evidence>
<evidence type="ECO:0000256" key="1">
    <source>
        <dbReference type="SAM" id="MobiDB-lite"/>
    </source>
</evidence>
<protein>
    <submittedName>
        <fullName evidence="3">Uncharacterized protein</fullName>
    </submittedName>
</protein>
<feature type="transmembrane region" description="Helical" evidence="2">
    <location>
        <begin position="6"/>
        <end position="23"/>
    </location>
</feature>
<accession>A0A841EU73</accession>